<evidence type="ECO:0000256" key="1">
    <source>
        <dbReference type="SAM" id="Coils"/>
    </source>
</evidence>
<dbReference type="AlphaFoldDB" id="A0A6C0IN51"/>
<organism evidence="2">
    <name type="scientific">viral metagenome</name>
    <dbReference type="NCBI Taxonomy" id="1070528"/>
    <lineage>
        <taxon>unclassified sequences</taxon>
        <taxon>metagenomes</taxon>
        <taxon>organismal metagenomes</taxon>
    </lineage>
</organism>
<evidence type="ECO:0000313" key="2">
    <source>
        <dbReference type="EMBL" id="QHT93866.1"/>
    </source>
</evidence>
<proteinExistence type="predicted"/>
<reference evidence="2" key="1">
    <citation type="journal article" date="2020" name="Nature">
        <title>Giant virus diversity and host interactions through global metagenomics.</title>
        <authorList>
            <person name="Schulz F."/>
            <person name="Roux S."/>
            <person name="Paez-Espino D."/>
            <person name="Jungbluth S."/>
            <person name="Walsh D.A."/>
            <person name="Denef V.J."/>
            <person name="McMahon K.D."/>
            <person name="Konstantinidis K.T."/>
            <person name="Eloe-Fadrosh E.A."/>
            <person name="Kyrpides N.C."/>
            <person name="Woyke T."/>
        </authorList>
    </citation>
    <scope>NUCLEOTIDE SEQUENCE</scope>
    <source>
        <strain evidence="2">GVMAG-M-3300024258-14</strain>
    </source>
</reference>
<protein>
    <submittedName>
        <fullName evidence="2">Uncharacterized protein</fullName>
    </submittedName>
</protein>
<feature type="coiled-coil region" evidence="1">
    <location>
        <begin position="4"/>
        <end position="38"/>
    </location>
</feature>
<keyword evidence="1" id="KW-0175">Coiled coil</keyword>
<sequence>MSEVTTLTETVNKLLVRVNDLEKENEKLKETIDRLIAYKVLKKHVLNELLFVVNGIVYDKQASDVLSSGKVLRHHFEVDKIIDYTRKWMEVNRLEEFRFHNCDRHARVVFASICGNVAEEWVQNNTINMNNMSANNFVVTEKMSLREGLLKKQELFEQNQHRSAILIRLVKTTDNGDGHSFVIYKESDGHVYTLQSSFGKAQLCSILGDIFTNELVETIESGEKVWYGSFGIACDDNVQECDRWFCENECYFVYRE</sequence>
<dbReference type="EMBL" id="MN740211">
    <property type="protein sequence ID" value="QHT93866.1"/>
    <property type="molecule type" value="Genomic_DNA"/>
</dbReference>
<accession>A0A6C0IN51</accession>
<name>A0A6C0IN51_9ZZZZ</name>